<accession>A0A6A0H6U4</accession>
<proteinExistence type="predicted"/>
<dbReference type="SUPFAM" id="SSF53474">
    <property type="entry name" value="alpha/beta-Hydrolases"/>
    <property type="match status" value="1"/>
</dbReference>
<organism evidence="3">
    <name type="scientific">Hyalella azteca</name>
    <name type="common">Amphipod</name>
    <dbReference type="NCBI Taxonomy" id="294128"/>
    <lineage>
        <taxon>Eukaryota</taxon>
        <taxon>Metazoa</taxon>
        <taxon>Ecdysozoa</taxon>
        <taxon>Arthropoda</taxon>
        <taxon>Crustacea</taxon>
        <taxon>Multicrustacea</taxon>
        <taxon>Malacostraca</taxon>
        <taxon>Eumalacostraca</taxon>
        <taxon>Peracarida</taxon>
        <taxon>Amphipoda</taxon>
        <taxon>Senticaudata</taxon>
        <taxon>Talitrida</taxon>
        <taxon>Talitroidea</taxon>
        <taxon>Hyalellidae</taxon>
        <taxon>Hyalella</taxon>
    </lineage>
</organism>
<gene>
    <name evidence="3" type="ORF">HAZT_HAZT003230</name>
</gene>
<feature type="non-terminal residue" evidence="3">
    <location>
        <position position="1"/>
    </location>
</feature>
<evidence type="ECO:0000313" key="3">
    <source>
        <dbReference type="EMBL" id="KAA0200389.1"/>
    </source>
</evidence>
<sequence>TGIATETPDIPPFDPTLVTVAQGQIRGNKEIASYGKEFYSFRGIPYAKSPVDDLRFEPPQDAEGWQGVLVAEKDPPACPQLDMMAMLAEGRINYIGDEDCLFLNVFSPMPNVSYPLKTT</sequence>
<comment type="caution">
    <text evidence="3">The sequence shown here is derived from an EMBL/GenBank/DDBJ whole genome shotgun (WGS) entry which is preliminary data.</text>
</comment>
<dbReference type="Gene3D" id="3.40.50.1820">
    <property type="entry name" value="alpha/beta hydrolase"/>
    <property type="match status" value="1"/>
</dbReference>
<dbReference type="PROSITE" id="PS00941">
    <property type="entry name" value="CARBOXYLESTERASE_B_2"/>
    <property type="match status" value="1"/>
</dbReference>
<dbReference type="InterPro" id="IPR002018">
    <property type="entry name" value="CarbesteraseB"/>
</dbReference>
<reference evidence="3" key="3">
    <citation type="submission" date="2019-06" db="EMBL/GenBank/DDBJ databases">
        <authorList>
            <person name="Poynton C."/>
            <person name="Hasenbein S."/>
            <person name="Benoit J.B."/>
            <person name="Sepulveda M.S."/>
            <person name="Poelchau M.F."/>
            <person name="Murali S.C."/>
            <person name="Chen S."/>
            <person name="Glastad K.M."/>
            <person name="Werren J.H."/>
            <person name="Vineis J.H."/>
            <person name="Bowen J.L."/>
            <person name="Friedrich M."/>
            <person name="Jones J."/>
            <person name="Robertson H.M."/>
            <person name="Feyereisen R."/>
            <person name="Mechler-Hickson A."/>
            <person name="Mathers N."/>
            <person name="Lee C.E."/>
            <person name="Colbourne J.K."/>
            <person name="Biales A."/>
            <person name="Johnston J.S."/>
            <person name="Wellborn G.A."/>
            <person name="Rosendale A.J."/>
            <person name="Cridge A.G."/>
            <person name="Munoz-Torres M.C."/>
            <person name="Bain P.A."/>
            <person name="Manny A.R."/>
            <person name="Major K.M."/>
            <person name="Lambert F.N."/>
            <person name="Vulpe C.D."/>
            <person name="Tuck P."/>
            <person name="Blalock B.J."/>
            <person name="Lin Y.-Y."/>
            <person name="Smith M.E."/>
            <person name="Ochoa-Acuna H."/>
            <person name="Chen M.-J.M."/>
            <person name="Childers C.P."/>
            <person name="Qu J."/>
            <person name="Dugan S."/>
            <person name="Lee S.L."/>
            <person name="Chao H."/>
            <person name="Dinh H."/>
            <person name="Han Y."/>
            <person name="Doddapaneni H."/>
            <person name="Worley K.C."/>
            <person name="Muzny D.M."/>
            <person name="Gibbs R.A."/>
            <person name="Richards S."/>
        </authorList>
    </citation>
    <scope>NUCLEOTIDE SEQUENCE</scope>
    <source>
        <strain evidence="3">HAZT.00-mixed</strain>
        <tissue evidence="3">Whole organism</tissue>
    </source>
</reference>
<keyword evidence="1" id="KW-0325">Glycoprotein</keyword>
<dbReference type="Pfam" id="PF00135">
    <property type="entry name" value="COesterase"/>
    <property type="match status" value="1"/>
</dbReference>
<name>A0A6A0H6U4_HYAAZ</name>
<evidence type="ECO:0000256" key="1">
    <source>
        <dbReference type="ARBA" id="ARBA00023180"/>
    </source>
</evidence>
<dbReference type="InterPro" id="IPR029058">
    <property type="entry name" value="AB_hydrolase_fold"/>
</dbReference>
<evidence type="ECO:0000259" key="2">
    <source>
        <dbReference type="Pfam" id="PF00135"/>
    </source>
</evidence>
<dbReference type="Proteomes" id="UP000711488">
    <property type="component" value="Unassembled WGS sequence"/>
</dbReference>
<protein>
    <recommendedName>
        <fullName evidence="2">Carboxylesterase type B domain-containing protein</fullName>
    </recommendedName>
</protein>
<reference evidence="3" key="1">
    <citation type="submission" date="2014-08" db="EMBL/GenBank/DDBJ databases">
        <authorList>
            <person name="Murali S."/>
            <person name="Richards S."/>
            <person name="Bandaranaike D."/>
            <person name="Bellair M."/>
            <person name="Blankenburg K."/>
            <person name="Chao H."/>
            <person name="Dinh H."/>
            <person name="Doddapaneni H."/>
            <person name="Dugan-Rocha S."/>
            <person name="Elkadiri S."/>
            <person name="Gnanaolivu R."/>
            <person name="Hughes D."/>
            <person name="Lee S."/>
            <person name="Li M."/>
            <person name="Ming W."/>
            <person name="Munidasa M."/>
            <person name="Muniz J."/>
            <person name="Nguyen L."/>
            <person name="Osuji N."/>
            <person name="Pu L.-L."/>
            <person name="Puazo M."/>
            <person name="Skinner E."/>
            <person name="Qu C."/>
            <person name="Quiroz J."/>
            <person name="Raj R."/>
            <person name="Weissenberger G."/>
            <person name="Xin Y."/>
            <person name="Zou X."/>
            <person name="Han Y."/>
            <person name="Worley K."/>
            <person name="Muzny D."/>
            <person name="Gibbs R."/>
        </authorList>
    </citation>
    <scope>NUCLEOTIDE SEQUENCE</scope>
    <source>
        <strain evidence="3">HAZT.00-mixed</strain>
        <tissue evidence="3">Whole organism</tissue>
    </source>
</reference>
<dbReference type="EMBL" id="JQDR03006341">
    <property type="protein sequence ID" value="KAA0200389.1"/>
    <property type="molecule type" value="Genomic_DNA"/>
</dbReference>
<dbReference type="InterPro" id="IPR019819">
    <property type="entry name" value="Carboxylesterase_B_CS"/>
</dbReference>
<dbReference type="PANTHER" id="PTHR11559">
    <property type="entry name" value="CARBOXYLESTERASE"/>
    <property type="match status" value="1"/>
</dbReference>
<feature type="domain" description="Carboxylesterase type B" evidence="2">
    <location>
        <begin position="15"/>
        <end position="109"/>
    </location>
</feature>
<reference evidence="3" key="2">
    <citation type="journal article" date="2018" name="Environ. Sci. Technol.">
        <title>The Toxicogenome of Hyalella azteca: A Model for Sediment Ecotoxicology and Evolutionary Toxicology.</title>
        <authorList>
            <person name="Poynton H.C."/>
            <person name="Hasenbein S."/>
            <person name="Benoit J.B."/>
            <person name="Sepulveda M.S."/>
            <person name="Poelchau M.F."/>
            <person name="Hughes D.S.T."/>
            <person name="Murali S.C."/>
            <person name="Chen S."/>
            <person name="Glastad K.M."/>
            <person name="Goodisman M.A.D."/>
            <person name="Werren J.H."/>
            <person name="Vineis J.H."/>
            <person name="Bowen J.L."/>
            <person name="Friedrich M."/>
            <person name="Jones J."/>
            <person name="Robertson H.M."/>
            <person name="Feyereisen R."/>
            <person name="Mechler-Hickson A."/>
            <person name="Mathers N."/>
            <person name="Lee C.E."/>
            <person name="Colbourne J.K."/>
            <person name="Biales A."/>
            <person name="Johnston J.S."/>
            <person name="Wellborn G.A."/>
            <person name="Rosendale A.J."/>
            <person name="Cridge A.G."/>
            <person name="Munoz-Torres M.C."/>
            <person name="Bain P.A."/>
            <person name="Manny A.R."/>
            <person name="Major K.M."/>
            <person name="Lambert F.N."/>
            <person name="Vulpe C.D."/>
            <person name="Tuck P."/>
            <person name="Blalock B.J."/>
            <person name="Lin Y.Y."/>
            <person name="Smith M.E."/>
            <person name="Ochoa-Acuna H."/>
            <person name="Chen M.M."/>
            <person name="Childers C.P."/>
            <person name="Qu J."/>
            <person name="Dugan S."/>
            <person name="Lee S.L."/>
            <person name="Chao H."/>
            <person name="Dinh H."/>
            <person name="Han Y."/>
            <person name="Doddapaneni H."/>
            <person name="Worley K.C."/>
            <person name="Muzny D.M."/>
            <person name="Gibbs R.A."/>
            <person name="Richards S."/>
        </authorList>
    </citation>
    <scope>NUCLEOTIDE SEQUENCE</scope>
    <source>
        <strain evidence="3">HAZT.00-mixed</strain>
        <tissue evidence="3">Whole organism</tissue>
    </source>
</reference>
<dbReference type="InterPro" id="IPR050309">
    <property type="entry name" value="Type-B_Carboxylest/Lipase"/>
</dbReference>
<dbReference type="AlphaFoldDB" id="A0A6A0H6U4"/>